<feature type="domain" description="Thoeris protein ThsB TIR-like" evidence="1">
    <location>
        <begin position="11"/>
        <end position="106"/>
    </location>
</feature>
<dbReference type="Gene3D" id="3.40.50.9200">
    <property type="entry name" value="Hypothetical protein MTH538"/>
    <property type="match status" value="1"/>
</dbReference>
<evidence type="ECO:0000259" key="1">
    <source>
        <dbReference type="Pfam" id="PF08937"/>
    </source>
</evidence>
<dbReference type="AlphaFoldDB" id="A0A933GPT0"/>
<dbReference type="Pfam" id="PF08937">
    <property type="entry name" value="ThsB_TIR"/>
    <property type="match status" value="1"/>
</dbReference>
<evidence type="ECO:0000313" key="2">
    <source>
        <dbReference type="EMBL" id="MBI4596619.1"/>
    </source>
</evidence>
<accession>A0A933GPT0</accession>
<dbReference type="EMBL" id="JACQWF010000418">
    <property type="protein sequence ID" value="MBI4596619.1"/>
    <property type="molecule type" value="Genomic_DNA"/>
</dbReference>
<proteinExistence type="predicted"/>
<organism evidence="2 3">
    <name type="scientific">Tectimicrobiota bacterium</name>
    <dbReference type="NCBI Taxonomy" id="2528274"/>
    <lineage>
        <taxon>Bacteria</taxon>
        <taxon>Pseudomonadati</taxon>
        <taxon>Nitrospinota/Tectimicrobiota group</taxon>
        <taxon>Candidatus Tectimicrobiota</taxon>
    </lineage>
</organism>
<evidence type="ECO:0000313" key="3">
    <source>
        <dbReference type="Proteomes" id="UP000772181"/>
    </source>
</evidence>
<dbReference type="InterPro" id="IPR015032">
    <property type="entry name" value="ThsB__TIR-like_domain"/>
</dbReference>
<sequence>MVQEIKTYKIFVSHAWTDHSEYDQLIGLLNQVPNFKWENCCNPRPDHVSVVNKTDSELELGLRYQMYPADVVIILLDMCKLYGKWIERETELALEMKKPIIGVLPWDGFQIPSELENRIPTTVTWDVVSIIDAIKKYAR</sequence>
<dbReference type="SUPFAM" id="SSF52206">
    <property type="entry name" value="Hypothetical protein MTH538"/>
    <property type="match status" value="1"/>
</dbReference>
<dbReference type="InterPro" id="IPR036490">
    <property type="entry name" value="ThsB_TIR-like_sf"/>
</dbReference>
<protein>
    <submittedName>
        <fullName evidence="2">TIR domain-containing protein</fullName>
    </submittedName>
</protein>
<dbReference type="Proteomes" id="UP000772181">
    <property type="component" value="Unassembled WGS sequence"/>
</dbReference>
<name>A0A933GPT0_UNCTE</name>
<reference evidence="2" key="1">
    <citation type="submission" date="2020-07" db="EMBL/GenBank/DDBJ databases">
        <title>Huge and variable diversity of episymbiotic CPR bacteria and DPANN archaea in groundwater ecosystems.</title>
        <authorList>
            <person name="He C.Y."/>
            <person name="Keren R."/>
            <person name="Whittaker M."/>
            <person name="Farag I.F."/>
            <person name="Doudna J."/>
            <person name="Cate J.H.D."/>
            <person name="Banfield J.F."/>
        </authorList>
    </citation>
    <scope>NUCLEOTIDE SEQUENCE</scope>
    <source>
        <strain evidence="2">NC_groundwater_1482_Ag_S-0.65um_47_24</strain>
    </source>
</reference>
<gene>
    <name evidence="2" type="ORF">HY730_09650</name>
</gene>
<comment type="caution">
    <text evidence="2">The sequence shown here is derived from an EMBL/GenBank/DDBJ whole genome shotgun (WGS) entry which is preliminary data.</text>
</comment>